<keyword evidence="2" id="KW-1185">Reference proteome</keyword>
<dbReference type="Proteomes" id="UP000276133">
    <property type="component" value="Unassembled WGS sequence"/>
</dbReference>
<protein>
    <submittedName>
        <fullName evidence="1">Uncharacterized protein</fullName>
    </submittedName>
</protein>
<evidence type="ECO:0000313" key="1">
    <source>
        <dbReference type="EMBL" id="RNA23516.1"/>
    </source>
</evidence>
<evidence type="ECO:0000313" key="2">
    <source>
        <dbReference type="Proteomes" id="UP000276133"/>
    </source>
</evidence>
<proteinExistence type="predicted"/>
<dbReference type="EMBL" id="REGN01003272">
    <property type="protein sequence ID" value="RNA23516.1"/>
    <property type="molecule type" value="Genomic_DNA"/>
</dbReference>
<name>A0A3M7RIU7_BRAPC</name>
<dbReference type="AlphaFoldDB" id="A0A3M7RIU7"/>
<sequence>MDLDTDFPYLSLISSYYACGFRFRIYCSYFARHLSSIRVRRAPLLSLSLIAYLSKCLIH</sequence>
<reference evidence="1 2" key="1">
    <citation type="journal article" date="2018" name="Sci. Rep.">
        <title>Genomic signatures of local adaptation to the degree of environmental predictability in rotifers.</title>
        <authorList>
            <person name="Franch-Gras L."/>
            <person name="Hahn C."/>
            <person name="Garcia-Roger E.M."/>
            <person name="Carmona M.J."/>
            <person name="Serra M."/>
            <person name="Gomez A."/>
        </authorList>
    </citation>
    <scope>NUCLEOTIDE SEQUENCE [LARGE SCALE GENOMIC DNA]</scope>
    <source>
        <strain evidence="1">HYR1</strain>
    </source>
</reference>
<organism evidence="1 2">
    <name type="scientific">Brachionus plicatilis</name>
    <name type="common">Marine rotifer</name>
    <name type="synonym">Brachionus muelleri</name>
    <dbReference type="NCBI Taxonomy" id="10195"/>
    <lineage>
        <taxon>Eukaryota</taxon>
        <taxon>Metazoa</taxon>
        <taxon>Spiralia</taxon>
        <taxon>Gnathifera</taxon>
        <taxon>Rotifera</taxon>
        <taxon>Eurotatoria</taxon>
        <taxon>Monogononta</taxon>
        <taxon>Pseudotrocha</taxon>
        <taxon>Ploima</taxon>
        <taxon>Brachionidae</taxon>
        <taxon>Brachionus</taxon>
    </lineage>
</organism>
<comment type="caution">
    <text evidence="1">The sequence shown here is derived from an EMBL/GenBank/DDBJ whole genome shotgun (WGS) entry which is preliminary data.</text>
</comment>
<accession>A0A3M7RIU7</accession>
<gene>
    <name evidence="1" type="ORF">BpHYR1_031674</name>
</gene>